<feature type="region of interest" description="Disordered" evidence="5">
    <location>
        <begin position="273"/>
        <end position="293"/>
    </location>
</feature>
<feature type="compositionally biased region" description="Basic and acidic residues" evidence="5">
    <location>
        <begin position="13"/>
        <end position="30"/>
    </location>
</feature>
<evidence type="ECO:0000256" key="4">
    <source>
        <dbReference type="SAM" id="Coils"/>
    </source>
</evidence>
<feature type="region of interest" description="Disordered" evidence="5">
    <location>
        <begin position="1"/>
        <end position="85"/>
    </location>
</feature>
<feature type="compositionally biased region" description="Polar residues" evidence="5">
    <location>
        <begin position="53"/>
        <end position="64"/>
    </location>
</feature>
<feature type="compositionally biased region" description="Acidic residues" evidence="5">
    <location>
        <begin position="1104"/>
        <end position="1119"/>
    </location>
</feature>
<dbReference type="CDD" id="cd00136">
    <property type="entry name" value="PDZ_canonical"/>
    <property type="match status" value="1"/>
</dbReference>
<evidence type="ECO:0000256" key="2">
    <source>
        <dbReference type="ARBA" id="ARBA00023034"/>
    </source>
</evidence>
<proteinExistence type="predicted"/>
<dbReference type="GO" id="GO:0007030">
    <property type="term" value="P:Golgi organization"/>
    <property type="evidence" value="ECO:0007669"/>
    <property type="project" value="TreeGrafter"/>
</dbReference>
<feature type="domain" description="PDZ" evidence="6">
    <location>
        <begin position="884"/>
        <end position="951"/>
    </location>
</feature>
<dbReference type="InterPro" id="IPR029071">
    <property type="entry name" value="Ubiquitin-like_domsf"/>
</dbReference>
<dbReference type="GO" id="GO:0006888">
    <property type="term" value="P:endoplasmic reticulum to Golgi vesicle-mediated transport"/>
    <property type="evidence" value="ECO:0007669"/>
    <property type="project" value="TreeGrafter"/>
</dbReference>
<dbReference type="AlphaFoldDB" id="A0AAN0IV63"/>
<dbReference type="PANTHER" id="PTHR18921">
    <property type="entry name" value="MYOSIN HEAVY CHAIN - RELATED"/>
    <property type="match status" value="1"/>
</dbReference>
<feature type="coiled-coil region" evidence="4">
    <location>
        <begin position="726"/>
        <end position="802"/>
    </location>
</feature>
<dbReference type="GO" id="GO:0005794">
    <property type="term" value="C:Golgi apparatus"/>
    <property type="evidence" value="ECO:0007669"/>
    <property type="project" value="UniProtKB-SubCell"/>
</dbReference>
<sequence>MAAKDFSDVVLEATKDQEKEDKRTSFSERLKKIRQNRNTRRNVSAAALPSTLEEGSTSSPQLGITRSLGTLPSLPPPSIPPLTLPTVEEASPKHELTHEDSFGIYLMNGKEEKENEEKLEEKEKEKENVEIKKTNPEVTMKDGKLVSIVDDHLYEIPEPLPSPPPALPSSPPPPIPFSVDDDDISQSLSPTIYPGDIQFTASDDVFIEGTFPLSSTETPLTETPPTGRESPEESYEDEGTRRRSIMSTTSAQDLHFKPSLKKWGVVNLNELNGTPPSSYDDGKDGEYFKSLGPAPGYHNRSYSGLSRVSGGGVEMSLESITELTDPSLPPQLVQDKLTSDNLKEGDIDVKEVAKASWRAKKPPAIEPAIKKEDEFKTVSACQLTIVSDIPGLTGNKEEEKGGVKEVETGAKKKVEPLHVYELVQQDEGYEFIQPRPPPTPARSATFSSGSVSPPVSPSTVSSSPPLSPTSLSPPLSPTGGAGAKNDGRQTMLKLHMHTVHPGVMYKMFRVSDSTTVLDLVSMALKKANLIEDPHSYTIYNIQTANKVIVQSIKDGGYVLPYLIKTKEGTQWELRRKKDTKKVEIIIDVSGASKKSMSLFVSPQTTSQEVTLLLSRKLGLTIPKGKESPYRILLVQDDDTDERMVGSDSPLLYSRSSSTSSSSSSSTDRFKMVDIVQYLTKEGDPSSSTEAAAPKPKDFESAKIILQQSHERLLELQKELVVKGYTIKQIERNFEETRKQNDTLQTQLDTLQSDVKTYQEKNKVLTQTVEELHETLSVLTSKNKELSNSVSVLSKENDKMKEEHQKDELTIAKLHQAMNEATRVSKEEKEALKCDYTLLEDERDRLLKQIEEFQTQPHDKAMANTGSSRSLYSLLNGRVQNLLVSVQLRRLPDEGLGIMLTNNPSGSGCVIKNVTESSQAHGTLLTGDRLLEVNGEDVSTTNHKDILKVLERQLNDGTVQIVVCRDNFEGEGARESDSRSDIEQLKEECSRLKAQLSEAHSLLNENELLLQEREEQIERTKSQLLPSKDIDSLKKQLLENQLSTDKSESLADTLKDASKEELLDTLRTVEADCLRNKESLDRLFALIVGHTPELLSVMAEVQPPEGDDLEDGSEFDDEDINTSSPVSPSPPPAKTGGWC</sequence>
<dbReference type="RefSeq" id="XP_019848715.1">
    <property type="nucleotide sequence ID" value="XM_019993156.1"/>
</dbReference>
<keyword evidence="9" id="KW-1185">Reference proteome</keyword>
<evidence type="ECO:0000259" key="6">
    <source>
        <dbReference type="PROSITE" id="PS50106"/>
    </source>
</evidence>
<reference evidence="8" key="2">
    <citation type="submission" date="2024-06" db="UniProtKB">
        <authorList>
            <consortium name="EnsemblMetazoa"/>
        </authorList>
    </citation>
    <scope>IDENTIFICATION</scope>
</reference>
<feature type="compositionally biased region" description="Low complexity" evidence="5">
    <location>
        <begin position="646"/>
        <end position="666"/>
    </location>
</feature>
<evidence type="ECO:0008006" key="10">
    <source>
        <dbReference type="Google" id="ProtNLM"/>
    </source>
</evidence>
<comment type="subcellular location">
    <subcellularLocation>
        <location evidence="1">Golgi apparatus</location>
    </subcellularLocation>
</comment>
<dbReference type="Gene3D" id="3.10.20.90">
    <property type="entry name" value="Phosphatidylinositol 3-kinase Catalytic Subunit, Chain A, domain 1"/>
    <property type="match status" value="1"/>
</dbReference>
<dbReference type="SUPFAM" id="SSF54236">
    <property type="entry name" value="Ubiquitin-like"/>
    <property type="match status" value="1"/>
</dbReference>
<dbReference type="Proteomes" id="UP000007879">
    <property type="component" value="Unassembled WGS sequence"/>
</dbReference>
<dbReference type="SMART" id="SM00228">
    <property type="entry name" value="PDZ"/>
    <property type="match status" value="1"/>
</dbReference>
<feature type="compositionally biased region" description="Low complexity" evidence="5">
    <location>
        <begin position="212"/>
        <end position="226"/>
    </location>
</feature>
<feature type="compositionally biased region" description="Basic residues" evidence="5">
    <location>
        <begin position="31"/>
        <end position="40"/>
    </location>
</feature>
<dbReference type="Gene3D" id="2.30.42.10">
    <property type="match status" value="1"/>
</dbReference>
<feature type="domain" description="FIP-RBD" evidence="7">
    <location>
        <begin position="1035"/>
        <end position="1097"/>
    </location>
</feature>
<dbReference type="EnsemblMetazoa" id="XM_019993156.1">
    <property type="protein sequence ID" value="XP_019848715.1"/>
    <property type="gene ID" value="LOC109580220"/>
</dbReference>
<dbReference type="PROSITE" id="PS50106">
    <property type="entry name" value="PDZ"/>
    <property type="match status" value="1"/>
</dbReference>
<organism evidence="8 9">
    <name type="scientific">Amphimedon queenslandica</name>
    <name type="common">Sponge</name>
    <dbReference type="NCBI Taxonomy" id="400682"/>
    <lineage>
        <taxon>Eukaryota</taxon>
        <taxon>Metazoa</taxon>
        <taxon>Porifera</taxon>
        <taxon>Demospongiae</taxon>
        <taxon>Heteroscleromorpha</taxon>
        <taxon>Haplosclerida</taxon>
        <taxon>Niphatidae</taxon>
        <taxon>Amphimedon</taxon>
    </lineage>
</organism>
<dbReference type="SUPFAM" id="SSF50156">
    <property type="entry name" value="PDZ domain-like"/>
    <property type="match status" value="1"/>
</dbReference>
<feature type="region of interest" description="Disordered" evidence="5">
    <location>
        <begin position="211"/>
        <end position="251"/>
    </location>
</feature>
<protein>
    <recommendedName>
        <fullName evidence="10">PDZ domain-containing protein</fullName>
    </recommendedName>
</protein>
<dbReference type="PROSITE" id="PS51511">
    <property type="entry name" value="FIP_RBD"/>
    <property type="match status" value="1"/>
</dbReference>
<dbReference type="PANTHER" id="PTHR18921:SF2">
    <property type="entry name" value="THYROID RECEPTOR-INTERACTING PROTEIN 11"/>
    <property type="match status" value="1"/>
</dbReference>
<feature type="compositionally biased region" description="Pro residues" evidence="5">
    <location>
        <begin position="158"/>
        <end position="176"/>
    </location>
</feature>
<feature type="region of interest" description="Disordered" evidence="5">
    <location>
        <begin position="155"/>
        <end position="192"/>
    </location>
</feature>
<dbReference type="GeneID" id="109580220"/>
<dbReference type="InterPro" id="IPR019018">
    <property type="entry name" value="Rab-bd_FIP-RBD"/>
</dbReference>
<name>A0AAN0IV63_AMPQE</name>
<evidence type="ECO:0000259" key="7">
    <source>
        <dbReference type="PROSITE" id="PS51511"/>
    </source>
</evidence>
<feature type="coiled-coil region" evidence="4">
    <location>
        <begin position="828"/>
        <end position="855"/>
    </location>
</feature>
<accession>A0AAN0IV63</accession>
<feature type="compositionally biased region" description="Pro residues" evidence="5">
    <location>
        <begin position="73"/>
        <end position="83"/>
    </location>
</feature>
<feature type="coiled-coil region" evidence="4">
    <location>
        <begin position="974"/>
        <end position="1022"/>
    </location>
</feature>
<keyword evidence="2" id="KW-0333">Golgi apparatus</keyword>
<keyword evidence="3 4" id="KW-0175">Coiled coil</keyword>
<evidence type="ECO:0000256" key="3">
    <source>
        <dbReference type="ARBA" id="ARBA00023054"/>
    </source>
</evidence>
<feature type="region of interest" description="Disordered" evidence="5">
    <location>
        <begin position="110"/>
        <end position="136"/>
    </location>
</feature>
<dbReference type="KEGG" id="aqu:109580220"/>
<evidence type="ECO:0000256" key="5">
    <source>
        <dbReference type="SAM" id="MobiDB-lite"/>
    </source>
</evidence>
<dbReference type="InterPro" id="IPR036034">
    <property type="entry name" value="PDZ_sf"/>
</dbReference>
<feature type="compositionally biased region" description="Low complexity" evidence="5">
    <location>
        <begin position="441"/>
        <end position="473"/>
    </location>
</feature>
<dbReference type="InterPro" id="IPR001478">
    <property type="entry name" value="PDZ"/>
</dbReference>
<dbReference type="Pfam" id="PF00595">
    <property type="entry name" value="PDZ"/>
    <property type="match status" value="1"/>
</dbReference>
<reference evidence="9" key="1">
    <citation type="journal article" date="2010" name="Nature">
        <title>The Amphimedon queenslandica genome and the evolution of animal complexity.</title>
        <authorList>
            <person name="Srivastava M."/>
            <person name="Simakov O."/>
            <person name="Chapman J."/>
            <person name="Fahey B."/>
            <person name="Gauthier M.E."/>
            <person name="Mitros T."/>
            <person name="Richards G.S."/>
            <person name="Conaco C."/>
            <person name="Dacre M."/>
            <person name="Hellsten U."/>
            <person name="Larroux C."/>
            <person name="Putnam N.H."/>
            <person name="Stanke M."/>
            <person name="Adamska M."/>
            <person name="Darling A."/>
            <person name="Degnan S.M."/>
            <person name="Oakley T.H."/>
            <person name="Plachetzki D.C."/>
            <person name="Zhai Y."/>
            <person name="Adamski M."/>
            <person name="Calcino A."/>
            <person name="Cummins S.F."/>
            <person name="Goodstein D.M."/>
            <person name="Harris C."/>
            <person name="Jackson D.J."/>
            <person name="Leys S.P."/>
            <person name="Shu S."/>
            <person name="Woodcroft B.J."/>
            <person name="Vervoort M."/>
            <person name="Kosik K.S."/>
            <person name="Manning G."/>
            <person name="Degnan B.M."/>
            <person name="Rokhsar D.S."/>
        </authorList>
    </citation>
    <scope>NUCLEOTIDE SEQUENCE [LARGE SCALE GENOMIC DNA]</scope>
</reference>
<evidence type="ECO:0000313" key="8">
    <source>
        <dbReference type="EnsemblMetazoa" id="XP_019848715.1"/>
    </source>
</evidence>
<feature type="region of interest" description="Disordered" evidence="5">
    <location>
        <begin position="429"/>
        <end position="486"/>
    </location>
</feature>
<dbReference type="GO" id="GO:0031267">
    <property type="term" value="F:small GTPase binding"/>
    <property type="evidence" value="ECO:0007669"/>
    <property type="project" value="TreeGrafter"/>
</dbReference>
<evidence type="ECO:0000256" key="1">
    <source>
        <dbReference type="ARBA" id="ARBA00004555"/>
    </source>
</evidence>
<feature type="region of interest" description="Disordered" evidence="5">
    <location>
        <begin position="641"/>
        <end position="667"/>
    </location>
</feature>
<evidence type="ECO:0000313" key="9">
    <source>
        <dbReference type="Proteomes" id="UP000007879"/>
    </source>
</evidence>
<feature type="region of interest" description="Disordered" evidence="5">
    <location>
        <begin position="1098"/>
        <end position="1138"/>
    </location>
</feature>